<evidence type="ECO:0000313" key="3">
    <source>
        <dbReference type="EMBL" id="CAD7662036.1"/>
    </source>
</evidence>
<feature type="non-terminal residue" evidence="3">
    <location>
        <position position="366"/>
    </location>
</feature>
<dbReference type="PANTHER" id="PTHR11802">
    <property type="entry name" value="SERINE PROTEASE FAMILY S10 SERINE CARBOXYPEPTIDASE"/>
    <property type="match status" value="1"/>
</dbReference>
<dbReference type="EMBL" id="CAJPVJ010026081">
    <property type="protein sequence ID" value="CAG2179172.1"/>
    <property type="molecule type" value="Genomic_DNA"/>
</dbReference>
<comment type="similarity">
    <text evidence="1 2">Belongs to the peptidase S10 family.</text>
</comment>
<dbReference type="InterPro" id="IPR018202">
    <property type="entry name" value="Ser_caboxypep_ser_AS"/>
</dbReference>
<gene>
    <name evidence="3" type="ORF">ONB1V03_LOCUS18596</name>
</gene>
<keyword evidence="2" id="KW-0121">Carboxypeptidase</keyword>
<organism evidence="3">
    <name type="scientific">Oppiella nova</name>
    <dbReference type="NCBI Taxonomy" id="334625"/>
    <lineage>
        <taxon>Eukaryota</taxon>
        <taxon>Metazoa</taxon>
        <taxon>Ecdysozoa</taxon>
        <taxon>Arthropoda</taxon>
        <taxon>Chelicerata</taxon>
        <taxon>Arachnida</taxon>
        <taxon>Acari</taxon>
        <taxon>Acariformes</taxon>
        <taxon>Sarcoptiformes</taxon>
        <taxon>Oribatida</taxon>
        <taxon>Brachypylina</taxon>
        <taxon>Oppioidea</taxon>
        <taxon>Oppiidae</taxon>
        <taxon>Oppiella</taxon>
    </lineage>
</organism>
<proteinExistence type="inferred from homology"/>
<reference evidence="3" key="1">
    <citation type="submission" date="2020-11" db="EMBL/GenBank/DDBJ databases">
        <authorList>
            <person name="Tran Van P."/>
        </authorList>
    </citation>
    <scope>NUCLEOTIDE SEQUENCE</scope>
</reference>
<dbReference type="Gene3D" id="3.40.50.1820">
    <property type="entry name" value="alpha/beta hydrolase"/>
    <property type="match status" value="1"/>
</dbReference>
<keyword evidence="2" id="KW-0378">Hydrolase</keyword>
<dbReference type="OrthoDB" id="1022205at2759"/>
<keyword evidence="2" id="KW-0645">Protease</keyword>
<dbReference type="EMBL" id="OC940906">
    <property type="protein sequence ID" value="CAD7662036.1"/>
    <property type="molecule type" value="Genomic_DNA"/>
</dbReference>
<evidence type="ECO:0000256" key="2">
    <source>
        <dbReference type="RuleBase" id="RU361156"/>
    </source>
</evidence>
<dbReference type="Proteomes" id="UP000728032">
    <property type="component" value="Unassembled WGS sequence"/>
</dbReference>
<dbReference type="PRINTS" id="PR00724">
    <property type="entry name" value="CRBOXYPTASEC"/>
</dbReference>
<keyword evidence="4" id="KW-1185">Reference proteome</keyword>
<accession>A0A7R9MMW4</accession>
<dbReference type="InterPro" id="IPR001563">
    <property type="entry name" value="Peptidase_S10"/>
</dbReference>
<dbReference type="PROSITE" id="PS00131">
    <property type="entry name" value="CARBOXYPEPT_SER_SER"/>
    <property type="match status" value="1"/>
</dbReference>
<dbReference type="PANTHER" id="PTHR11802:SF201">
    <property type="entry name" value="CARBOXYPEPTIDASE"/>
    <property type="match status" value="1"/>
</dbReference>
<dbReference type="SUPFAM" id="SSF53474">
    <property type="entry name" value="alpha/beta-Hydrolases"/>
    <property type="match status" value="1"/>
</dbReference>
<protein>
    <recommendedName>
        <fullName evidence="2">Carboxypeptidase</fullName>
        <ecNumber evidence="2">3.4.16.-</ecNumber>
    </recommendedName>
</protein>
<dbReference type="Pfam" id="PF00450">
    <property type="entry name" value="Peptidase_S10"/>
    <property type="match status" value="1"/>
</dbReference>
<evidence type="ECO:0000256" key="1">
    <source>
        <dbReference type="ARBA" id="ARBA00009431"/>
    </source>
</evidence>
<dbReference type="InterPro" id="IPR029058">
    <property type="entry name" value="AB_hydrolase_fold"/>
</dbReference>
<dbReference type="GO" id="GO:0004185">
    <property type="term" value="F:serine-type carboxypeptidase activity"/>
    <property type="evidence" value="ECO:0007669"/>
    <property type="project" value="UniProtKB-UniRule"/>
</dbReference>
<dbReference type="GO" id="GO:0006508">
    <property type="term" value="P:proteolysis"/>
    <property type="evidence" value="ECO:0007669"/>
    <property type="project" value="UniProtKB-KW"/>
</dbReference>
<evidence type="ECO:0000313" key="4">
    <source>
        <dbReference type="Proteomes" id="UP000728032"/>
    </source>
</evidence>
<feature type="non-terminal residue" evidence="3">
    <location>
        <position position="1"/>
    </location>
</feature>
<sequence>VGLCAIAGRIAAGSAVDDEVHNLPGVDFAINYRQYYGYLEATDGRFLHYWFFESQRNATDDPLVLWFNGCTSLVGALTEQGPLLVKPDGTGLYANEGAWNREANLLFIEGPAGVGFSYKKDGNYTTDDDESVANTYAALQVFYRRFPAVADSDLYVAGESYASLTVPLLSSVIAGHIRANRTDIKLRAFALGNGWWDWDAPYDAQIPYAYYHGLIDSALWAELLANCCAPGGGADRCDFKGEASRNAKCKAPVKRATDLINTPRLNTYNIYADCHNVTDPSHPVCFDERPLESWINQPDVRRALHIPDQVHRWHAFQTFKVTDPTYVTMRPQYRDLLRWTAPDGRPFKVLHYAGDVDIMAPFLGIQ</sequence>
<dbReference type="AlphaFoldDB" id="A0A7R9MMW4"/>
<dbReference type="EC" id="3.4.16.-" evidence="2"/>
<name>A0A7R9MMW4_9ACAR</name>